<comment type="caution">
    <text evidence="2">The sequence shown here is derived from an EMBL/GenBank/DDBJ whole genome shotgun (WGS) entry which is preliminary data.</text>
</comment>
<feature type="compositionally biased region" description="Polar residues" evidence="1">
    <location>
        <begin position="73"/>
        <end position="82"/>
    </location>
</feature>
<dbReference type="AlphaFoldDB" id="A0A4Y9Y6F3"/>
<proteinExistence type="predicted"/>
<feature type="region of interest" description="Disordered" evidence="1">
    <location>
        <begin position="41"/>
        <end position="90"/>
    </location>
</feature>
<evidence type="ECO:0000313" key="2">
    <source>
        <dbReference type="EMBL" id="TFY57021.1"/>
    </source>
</evidence>
<evidence type="ECO:0000313" key="3">
    <source>
        <dbReference type="Proteomes" id="UP000298327"/>
    </source>
</evidence>
<feature type="compositionally biased region" description="Basic and acidic residues" evidence="1">
    <location>
        <begin position="46"/>
        <end position="67"/>
    </location>
</feature>
<protein>
    <submittedName>
        <fullName evidence="2">Uncharacterized protein</fullName>
    </submittedName>
</protein>
<organism evidence="2 3">
    <name type="scientific">Dentipellis fragilis</name>
    <dbReference type="NCBI Taxonomy" id="205917"/>
    <lineage>
        <taxon>Eukaryota</taxon>
        <taxon>Fungi</taxon>
        <taxon>Dikarya</taxon>
        <taxon>Basidiomycota</taxon>
        <taxon>Agaricomycotina</taxon>
        <taxon>Agaricomycetes</taxon>
        <taxon>Russulales</taxon>
        <taxon>Hericiaceae</taxon>
        <taxon>Dentipellis</taxon>
    </lineage>
</organism>
<dbReference type="EMBL" id="SEOQ01000781">
    <property type="protein sequence ID" value="TFY57021.1"/>
    <property type="molecule type" value="Genomic_DNA"/>
</dbReference>
<keyword evidence="3" id="KW-1185">Reference proteome</keyword>
<dbReference type="Proteomes" id="UP000298327">
    <property type="component" value="Unassembled WGS sequence"/>
</dbReference>
<sequence>MPTAYARRIPAKCRELGSGDDLYTAGGFPTTRHANCARAYLGQRHRGSERPRHGSDVSHTRPRESPPDAHSGSLAQRNSTWGPSRAYMRR</sequence>
<evidence type="ECO:0000256" key="1">
    <source>
        <dbReference type="SAM" id="MobiDB-lite"/>
    </source>
</evidence>
<reference evidence="2 3" key="1">
    <citation type="submission" date="2019-02" db="EMBL/GenBank/DDBJ databases">
        <title>Genome sequencing of the rare red list fungi Dentipellis fragilis.</title>
        <authorList>
            <person name="Buettner E."/>
            <person name="Kellner H."/>
        </authorList>
    </citation>
    <scope>NUCLEOTIDE SEQUENCE [LARGE SCALE GENOMIC DNA]</scope>
    <source>
        <strain evidence="2 3">DSM 105465</strain>
    </source>
</reference>
<gene>
    <name evidence="2" type="ORF">EVG20_g8703</name>
</gene>
<name>A0A4Y9Y6F3_9AGAM</name>
<accession>A0A4Y9Y6F3</accession>